<gene>
    <name evidence="6" type="ORF">KC729_19400</name>
</gene>
<feature type="repeat" description="TPR" evidence="3">
    <location>
        <begin position="95"/>
        <end position="128"/>
    </location>
</feature>
<dbReference type="PANTHER" id="PTHR44858:SF1">
    <property type="entry name" value="UDP-N-ACETYLGLUCOSAMINE--PEPTIDE N-ACETYLGLUCOSAMINYLTRANSFERASE SPINDLY-RELATED"/>
    <property type="match status" value="1"/>
</dbReference>
<evidence type="ECO:0000313" key="6">
    <source>
        <dbReference type="EMBL" id="MCA9729859.1"/>
    </source>
</evidence>
<dbReference type="SUPFAM" id="SSF48452">
    <property type="entry name" value="TPR-like"/>
    <property type="match status" value="2"/>
</dbReference>
<evidence type="ECO:0000256" key="3">
    <source>
        <dbReference type="PROSITE-ProRule" id="PRU00339"/>
    </source>
</evidence>
<dbReference type="Pfam" id="PF13432">
    <property type="entry name" value="TPR_16"/>
    <property type="match status" value="1"/>
</dbReference>
<dbReference type="CDD" id="cd02440">
    <property type="entry name" value="AdoMet_MTases"/>
    <property type="match status" value="1"/>
</dbReference>
<dbReference type="InterPro" id="IPR011990">
    <property type="entry name" value="TPR-like_helical_dom_sf"/>
</dbReference>
<dbReference type="InterPro" id="IPR050498">
    <property type="entry name" value="Ycf3"/>
</dbReference>
<protein>
    <submittedName>
        <fullName evidence="6">Tetratricopeptide repeat protein</fullName>
    </submittedName>
</protein>
<comment type="caution">
    <text evidence="6">The sequence shown here is derived from an EMBL/GenBank/DDBJ whole genome shotgun (WGS) entry which is preliminary data.</text>
</comment>
<reference evidence="6" key="2">
    <citation type="journal article" date="2021" name="Microbiome">
        <title>Successional dynamics and alternative stable states in a saline activated sludge microbial community over 9 years.</title>
        <authorList>
            <person name="Wang Y."/>
            <person name="Ye J."/>
            <person name="Ju F."/>
            <person name="Liu L."/>
            <person name="Boyd J.A."/>
            <person name="Deng Y."/>
            <person name="Parks D.H."/>
            <person name="Jiang X."/>
            <person name="Yin X."/>
            <person name="Woodcroft B.J."/>
            <person name="Tyson G.W."/>
            <person name="Hugenholtz P."/>
            <person name="Polz M.F."/>
            <person name="Zhang T."/>
        </authorList>
    </citation>
    <scope>NUCLEOTIDE SEQUENCE</scope>
    <source>
        <strain evidence="6">HKST-UBA01</strain>
    </source>
</reference>
<proteinExistence type="predicted"/>
<evidence type="ECO:0000313" key="7">
    <source>
        <dbReference type="Proteomes" id="UP000697710"/>
    </source>
</evidence>
<dbReference type="AlphaFoldDB" id="A0A956M255"/>
<evidence type="ECO:0000256" key="1">
    <source>
        <dbReference type="ARBA" id="ARBA00022737"/>
    </source>
</evidence>
<dbReference type="PROSITE" id="PS50293">
    <property type="entry name" value="TPR_REGION"/>
    <property type="match status" value="1"/>
</dbReference>
<name>A0A956M255_UNCEI</name>
<dbReference type="PROSITE" id="PS50005">
    <property type="entry name" value="TPR"/>
    <property type="match status" value="3"/>
</dbReference>
<dbReference type="InterPro" id="IPR029063">
    <property type="entry name" value="SAM-dependent_MTases_sf"/>
</dbReference>
<dbReference type="InterPro" id="IPR019734">
    <property type="entry name" value="TPR_rpt"/>
</dbReference>
<accession>A0A956M255</accession>
<dbReference type="SMART" id="SM00028">
    <property type="entry name" value="TPR"/>
    <property type="match status" value="4"/>
</dbReference>
<feature type="domain" description="Methyltransferase type 12" evidence="5">
    <location>
        <begin position="296"/>
        <end position="386"/>
    </location>
</feature>
<feature type="region of interest" description="Disordered" evidence="4">
    <location>
        <begin position="1"/>
        <end position="31"/>
    </location>
</feature>
<dbReference type="Pfam" id="PF14559">
    <property type="entry name" value="TPR_19"/>
    <property type="match status" value="1"/>
</dbReference>
<keyword evidence="2 3" id="KW-0802">TPR repeat</keyword>
<dbReference type="SUPFAM" id="SSF53335">
    <property type="entry name" value="S-adenosyl-L-methionine-dependent methyltransferases"/>
    <property type="match status" value="1"/>
</dbReference>
<dbReference type="Gene3D" id="3.40.50.150">
    <property type="entry name" value="Vaccinia Virus protein VP39"/>
    <property type="match status" value="1"/>
</dbReference>
<evidence type="ECO:0000259" key="5">
    <source>
        <dbReference type="Pfam" id="PF08242"/>
    </source>
</evidence>
<feature type="repeat" description="TPR" evidence="3">
    <location>
        <begin position="163"/>
        <end position="196"/>
    </location>
</feature>
<feature type="repeat" description="TPR" evidence="3">
    <location>
        <begin position="197"/>
        <end position="230"/>
    </location>
</feature>
<organism evidence="6 7">
    <name type="scientific">Eiseniibacteriota bacterium</name>
    <dbReference type="NCBI Taxonomy" id="2212470"/>
    <lineage>
        <taxon>Bacteria</taxon>
        <taxon>Candidatus Eiseniibacteriota</taxon>
    </lineage>
</organism>
<dbReference type="Pfam" id="PF08242">
    <property type="entry name" value="Methyltransf_12"/>
    <property type="match status" value="1"/>
</dbReference>
<dbReference type="InterPro" id="IPR013217">
    <property type="entry name" value="Methyltransf_12"/>
</dbReference>
<evidence type="ECO:0000256" key="4">
    <source>
        <dbReference type="SAM" id="MobiDB-lite"/>
    </source>
</evidence>
<dbReference type="EMBL" id="JAGQHR010000872">
    <property type="protein sequence ID" value="MCA9729859.1"/>
    <property type="molecule type" value="Genomic_DNA"/>
</dbReference>
<reference evidence="6" key="1">
    <citation type="submission" date="2020-04" db="EMBL/GenBank/DDBJ databases">
        <authorList>
            <person name="Zhang T."/>
        </authorList>
    </citation>
    <scope>NUCLEOTIDE SEQUENCE</scope>
    <source>
        <strain evidence="6">HKST-UBA01</strain>
    </source>
</reference>
<sequence length="463" mass="49723">MPSGARSPKSSDRGSLATRRSEAGSALASGDASSARSLAEGILLDWPNDPATREILAIALAQTGHPAESLDLLDALLREKAGTGSAEGAATNVPPRIHVHRANVLAMTGRTEEAIASYRTALAQDPEQSGALLNLASLELETGAWPDAAQHLALLLEREPDNAAAHYTRGRLLHRIGETEEAEASYRRAVELDPTKPNAWNNLGNVRKELGRFEDAADCYETALRLGLDRPALHHLVTALRGRSLAKAEASYVRELFDAYAPRFDEDLVEKLGYRVPEDLAALIREVHPDRFASALDLGCGTGLLGRLLRERCTRLTGVDLSAGMLERAALSGVHDSLVEADVVAFLEQTEQVFDLVAATDVLIYVGDLEPLFRALRPRVAPGGLIALSTESLEEGTFALRPSGRFAHHRTYVTDLARGHGFVLAAVREAPCRRERGEILAGELFLFAAPGSDTSEDAAATSG</sequence>
<evidence type="ECO:0000256" key="2">
    <source>
        <dbReference type="ARBA" id="ARBA00022803"/>
    </source>
</evidence>
<dbReference type="Pfam" id="PF00515">
    <property type="entry name" value="TPR_1"/>
    <property type="match status" value="1"/>
</dbReference>
<dbReference type="Gene3D" id="1.25.40.10">
    <property type="entry name" value="Tetratricopeptide repeat domain"/>
    <property type="match status" value="2"/>
</dbReference>
<dbReference type="PANTHER" id="PTHR44858">
    <property type="entry name" value="TETRATRICOPEPTIDE REPEAT PROTEIN 6"/>
    <property type="match status" value="1"/>
</dbReference>
<dbReference type="Proteomes" id="UP000697710">
    <property type="component" value="Unassembled WGS sequence"/>
</dbReference>
<keyword evidence="1" id="KW-0677">Repeat</keyword>